<sequence>MLSLVCTPHHISNVMSGQSSKDDIFIFIMRHGEAESLLTDDKSRNLTLHGKSEVRVSSNWLTESYCQDGELSLALVSPYTRTRQTFNALSETLHAAQSEICDDIVPEGNVRLAHDYIDVLAHQMAKSRKGKPLLIVSHMPFVSFLLDALCDSHQMTLFATGSVAVVKYNLTRGKGVLVKHFQGNI</sequence>
<evidence type="ECO:0000313" key="2">
    <source>
        <dbReference type="Proteomes" id="UP000184520"/>
    </source>
</evidence>
<dbReference type="EMBL" id="FQWD01000007">
    <property type="protein sequence ID" value="SHH23519.1"/>
    <property type="molecule type" value="Genomic_DNA"/>
</dbReference>
<dbReference type="Proteomes" id="UP000184520">
    <property type="component" value="Unassembled WGS sequence"/>
</dbReference>
<dbReference type="CDD" id="cd07067">
    <property type="entry name" value="HP_PGM_like"/>
    <property type="match status" value="1"/>
</dbReference>
<dbReference type="AlphaFoldDB" id="A0A1M5RBU8"/>
<reference evidence="2" key="1">
    <citation type="submission" date="2016-11" db="EMBL/GenBank/DDBJ databases">
        <authorList>
            <person name="Varghese N."/>
            <person name="Submissions S."/>
        </authorList>
    </citation>
    <scope>NUCLEOTIDE SEQUENCE [LARGE SCALE GENOMIC DNA]</scope>
    <source>
        <strain evidence="2">CGMCC 1.8995</strain>
    </source>
</reference>
<dbReference type="InterPro" id="IPR004449">
    <property type="entry name" value="SixA"/>
</dbReference>
<organism evidence="1 2">
    <name type="scientific">Marisediminitalea aggregata</name>
    <dbReference type="NCBI Taxonomy" id="634436"/>
    <lineage>
        <taxon>Bacteria</taxon>
        <taxon>Pseudomonadati</taxon>
        <taxon>Pseudomonadota</taxon>
        <taxon>Gammaproteobacteria</taxon>
        <taxon>Alteromonadales</taxon>
        <taxon>Alteromonadaceae</taxon>
        <taxon>Marisediminitalea</taxon>
    </lineage>
</organism>
<protein>
    <submittedName>
        <fullName evidence="1">Phosphohistidine phosphatase</fullName>
    </submittedName>
</protein>
<dbReference type="GO" id="GO:0101006">
    <property type="term" value="F:protein histidine phosphatase activity"/>
    <property type="evidence" value="ECO:0007669"/>
    <property type="project" value="InterPro"/>
</dbReference>
<evidence type="ECO:0000313" key="1">
    <source>
        <dbReference type="EMBL" id="SHH23519.1"/>
    </source>
</evidence>
<dbReference type="GO" id="GO:0005737">
    <property type="term" value="C:cytoplasm"/>
    <property type="evidence" value="ECO:0007669"/>
    <property type="project" value="InterPro"/>
</dbReference>
<proteinExistence type="predicted"/>
<dbReference type="STRING" id="634436.SAMN05216361_4114"/>
<accession>A0A1M5RBU8</accession>
<dbReference type="InterPro" id="IPR029033">
    <property type="entry name" value="His_PPase_superfam"/>
</dbReference>
<keyword evidence="2" id="KW-1185">Reference proteome</keyword>
<dbReference type="Gene3D" id="3.40.50.1240">
    <property type="entry name" value="Phosphoglycerate mutase-like"/>
    <property type="match status" value="1"/>
</dbReference>
<name>A0A1M5RBU8_9ALTE</name>
<dbReference type="InterPro" id="IPR013078">
    <property type="entry name" value="His_Pase_superF_clade-1"/>
</dbReference>
<dbReference type="NCBIfam" id="TIGR00249">
    <property type="entry name" value="sixA"/>
    <property type="match status" value="1"/>
</dbReference>
<dbReference type="SUPFAM" id="SSF53254">
    <property type="entry name" value="Phosphoglycerate mutase-like"/>
    <property type="match status" value="1"/>
</dbReference>
<gene>
    <name evidence="1" type="ORF">SAMN05216361_4114</name>
</gene>